<dbReference type="GO" id="GO:0005829">
    <property type="term" value="C:cytosol"/>
    <property type="evidence" value="ECO:0007669"/>
    <property type="project" value="TreeGrafter"/>
</dbReference>
<dbReference type="PANTHER" id="PTHR32054">
    <property type="entry name" value="HEAVY CHAIN, PUTATIVE, EXPRESSED-RELATED-RELATED"/>
    <property type="match status" value="1"/>
</dbReference>
<sequence length="594" mass="67889">MGEIDTKSIESVQTALSFFGEKYERRYRLNGNDEDLEKEKELEGLQKDLANYKVQIEVKDSAYMQAVLKLEHYQKLANEFSTLLKNSEVERDKYIDECRESRIWIDELESKMKEMADQLLETAKIREQLSHVLSDLKATQGELLSMETELAAAKELKFEAMAQAEMMETAANMEKERTEELLKHVAELNEAILLSKLAANESEKEKCAILSEKEAEIQLATATALQVQEQLEDMEKQMEMMQDLENQLLDKSIFIDSLQSELRQAHELQSESAQAASDAVNELNQLKADLELKVRNNLDQVVRIESLEMELDHLTLELKNANKEVGRLNCGIEKLTVELGEVKNEMNEIREKEIEAQVEIALLKSELHKGRSKIAAAEAAEARAISVKSGLYLAVQQLAVEAEEAKKENRRLKEGADKTEEEIENSVLFSSHFENSSQDVELSQIEDSKTKAEERRDDIDAHITISMKEYESLIRKAEKADQVPISPIGDSSQLTTSESKSELEILKRELELAMVKIGEFRTRTEQALSRAELAERAKAAVEDQLRKWREQQQKRRAAWEALREETVPREINPPTFVKTPAPYQPLSKVLNMKF</sequence>
<keyword evidence="6" id="KW-1185">Reference proteome</keyword>
<comment type="similarity">
    <text evidence="1">Belongs to the WEB family.</text>
</comment>
<gene>
    <name evidence="5" type="ORF">L1049_028231</name>
</gene>
<accession>A0AAP0RJY3</accession>
<dbReference type="GO" id="GO:0009904">
    <property type="term" value="P:chloroplast accumulation movement"/>
    <property type="evidence" value="ECO:0007669"/>
    <property type="project" value="TreeGrafter"/>
</dbReference>
<evidence type="ECO:0000256" key="2">
    <source>
        <dbReference type="ARBA" id="ARBA00023054"/>
    </source>
</evidence>
<organism evidence="5 6">
    <name type="scientific">Liquidambar formosana</name>
    <name type="common">Formosan gum</name>
    <dbReference type="NCBI Taxonomy" id="63359"/>
    <lineage>
        <taxon>Eukaryota</taxon>
        <taxon>Viridiplantae</taxon>
        <taxon>Streptophyta</taxon>
        <taxon>Embryophyta</taxon>
        <taxon>Tracheophyta</taxon>
        <taxon>Spermatophyta</taxon>
        <taxon>Magnoliopsida</taxon>
        <taxon>eudicotyledons</taxon>
        <taxon>Gunneridae</taxon>
        <taxon>Pentapetalae</taxon>
        <taxon>Saxifragales</taxon>
        <taxon>Altingiaceae</taxon>
        <taxon>Liquidambar</taxon>
    </lineage>
</organism>
<protein>
    <submittedName>
        <fullName evidence="5">Uncharacterized protein</fullName>
    </submittedName>
</protein>
<proteinExistence type="inferred from homology"/>
<feature type="coiled-coil region" evidence="3">
    <location>
        <begin position="210"/>
        <end position="366"/>
    </location>
</feature>
<dbReference type="InterPro" id="IPR008545">
    <property type="entry name" value="Web"/>
</dbReference>
<comment type="caution">
    <text evidence="5">The sequence shown here is derived from an EMBL/GenBank/DDBJ whole genome shotgun (WGS) entry which is preliminary data.</text>
</comment>
<evidence type="ECO:0000313" key="5">
    <source>
        <dbReference type="EMBL" id="KAK9278658.1"/>
    </source>
</evidence>
<dbReference type="Proteomes" id="UP001415857">
    <property type="component" value="Unassembled WGS sequence"/>
</dbReference>
<dbReference type="Pfam" id="PF05701">
    <property type="entry name" value="WEMBL"/>
    <property type="match status" value="1"/>
</dbReference>
<evidence type="ECO:0000256" key="4">
    <source>
        <dbReference type="SAM" id="MobiDB-lite"/>
    </source>
</evidence>
<feature type="coiled-coil region" evidence="3">
    <location>
        <begin position="105"/>
        <end position="156"/>
    </location>
</feature>
<evidence type="ECO:0000313" key="6">
    <source>
        <dbReference type="Proteomes" id="UP001415857"/>
    </source>
</evidence>
<dbReference type="AlphaFoldDB" id="A0AAP0RJY3"/>
<feature type="region of interest" description="Disordered" evidence="4">
    <location>
        <begin position="434"/>
        <end position="454"/>
    </location>
</feature>
<evidence type="ECO:0000256" key="1">
    <source>
        <dbReference type="ARBA" id="ARBA00005485"/>
    </source>
</evidence>
<dbReference type="GO" id="GO:0009903">
    <property type="term" value="P:chloroplast avoidance movement"/>
    <property type="evidence" value="ECO:0007669"/>
    <property type="project" value="TreeGrafter"/>
</dbReference>
<keyword evidence="2 3" id="KW-0175">Coiled coil</keyword>
<feature type="coiled-coil region" evidence="3">
    <location>
        <begin position="395"/>
        <end position="422"/>
    </location>
</feature>
<reference evidence="5 6" key="1">
    <citation type="journal article" date="2024" name="Plant J.">
        <title>Genome sequences and population genomics reveal climatic adaptation and genomic divergence between two closely related sweetgum species.</title>
        <authorList>
            <person name="Xu W.Q."/>
            <person name="Ren C.Q."/>
            <person name="Zhang X.Y."/>
            <person name="Comes H.P."/>
            <person name="Liu X.H."/>
            <person name="Li Y.G."/>
            <person name="Kettle C.J."/>
            <person name="Jalonen R."/>
            <person name="Gaisberger H."/>
            <person name="Ma Y.Z."/>
            <person name="Qiu Y.X."/>
        </authorList>
    </citation>
    <scope>NUCLEOTIDE SEQUENCE [LARGE SCALE GENOMIC DNA]</scope>
    <source>
        <strain evidence="5">Hangzhou</strain>
    </source>
</reference>
<name>A0AAP0RJY3_LIQFO</name>
<dbReference type="EMBL" id="JBBPBK010000009">
    <property type="protein sequence ID" value="KAK9278658.1"/>
    <property type="molecule type" value="Genomic_DNA"/>
</dbReference>
<dbReference type="PANTHER" id="PTHR32054:SF17">
    <property type="entry name" value="EXPRESSED PROTEIN"/>
    <property type="match status" value="1"/>
</dbReference>
<evidence type="ECO:0000256" key="3">
    <source>
        <dbReference type="SAM" id="Coils"/>
    </source>
</evidence>